<dbReference type="Pfam" id="PF07738">
    <property type="entry name" value="Sad1_UNC"/>
    <property type="match status" value="1"/>
</dbReference>
<dbReference type="PROSITE" id="PS51469">
    <property type="entry name" value="SUN"/>
    <property type="match status" value="1"/>
</dbReference>
<feature type="region of interest" description="Disordered" evidence="7">
    <location>
        <begin position="104"/>
        <end position="135"/>
    </location>
</feature>
<feature type="coiled-coil region" evidence="6">
    <location>
        <begin position="381"/>
        <end position="471"/>
    </location>
</feature>
<keyword evidence="3 6" id="KW-0175">Coiled coil</keyword>
<evidence type="ECO:0000313" key="10">
    <source>
        <dbReference type="EMBL" id="KAK1802383.1"/>
    </source>
</evidence>
<dbReference type="GO" id="GO:0043495">
    <property type="term" value="F:protein-membrane adaptor activity"/>
    <property type="evidence" value="ECO:0007669"/>
    <property type="project" value="TreeGrafter"/>
</dbReference>
<proteinExistence type="predicted"/>
<feature type="region of interest" description="Disordered" evidence="7">
    <location>
        <begin position="1"/>
        <end position="33"/>
    </location>
</feature>
<feature type="compositionally biased region" description="Polar residues" evidence="7">
    <location>
        <begin position="21"/>
        <end position="31"/>
    </location>
</feature>
<feature type="domain" description="SUN" evidence="9">
    <location>
        <begin position="528"/>
        <end position="688"/>
    </location>
</feature>
<dbReference type="Proteomes" id="UP001239994">
    <property type="component" value="Unassembled WGS sequence"/>
</dbReference>
<keyword evidence="4 8" id="KW-0472">Membrane</keyword>
<feature type="region of interest" description="Disordered" evidence="7">
    <location>
        <begin position="50"/>
        <end position="71"/>
    </location>
</feature>
<dbReference type="Gene3D" id="2.60.120.260">
    <property type="entry name" value="Galactose-binding domain-like"/>
    <property type="match status" value="1"/>
</dbReference>
<accession>A0AAD9E2X0</accession>
<keyword evidence="11" id="KW-1185">Reference proteome</keyword>
<dbReference type="AlphaFoldDB" id="A0AAD9E2X0"/>
<name>A0AAD9E2X0_9TELE</name>
<comment type="caution">
    <text evidence="10">The sequence shown here is derived from an EMBL/GenBank/DDBJ whole genome shotgun (WGS) entry which is preliminary data.</text>
</comment>
<dbReference type="Pfam" id="PF18580">
    <property type="entry name" value="HTH_SUN2"/>
    <property type="match status" value="1"/>
</dbReference>
<evidence type="ECO:0000256" key="1">
    <source>
        <dbReference type="ARBA" id="ARBA00022692"/>
    </source>
</evidence>
<protein>
    <recommendedName>
        <fullName evidence="9">SUN domain-containing protein</fullName>
    </recommendedName>
</protein>
<dbReference type="PANTHER" id="PTHR12911:SF22">
    <property type="entry name" value="SUN DOMAIN-CONTAINING PROTEIN 2"/>
    <property type="match status" value="1"/>
</dbReference>
<dbReference type="InterPro" id="IPR045119">
    <property type="entry name" value="SUN1-5"/>
</dbReference>
<dbReference type="FunFam" id="2.60.120.260:FF:000009">
    <property type="entry name" value="SUN domain-containing protein 1 isoform X1"/>
    <property type="match status" value="1"/>
</dbReference>
<evidence type="ECO:0000256" key="2">
    <source>
        <dbReference type="ARBA" id="ARBA00022989"/>
    </source>
</evidence>
<evidence type="ECO:0000256" key="5">
    <source>
        <dbReference type="ARBA" id="ARBA00037816"/>
    </source>
</evidence>
<evidence type="ECO:0000259" key="9">
    <source>
        <dbReference type="PROSITE" id="PS51469"/>
    </source>
</evidence>
<keyword evidence="1 8" id="KW-0812">Transmembrane</keyword>
<comment type="subcellular location">
    <subcellularLocation>
        <location evidence="5">Nucleus inner membrane</location>
        <topology evidence="5">Single-pass type II membrane protein</topology>
    </subcellularLocation>
</comment>
<evidence type="ECO:0000256" key="8">
    <source>
        <dbReference type="SAM" id="Phobius"/>
    </source>
</evidence>
<dbReference type="GO" id="GO:0034993">
    <property type="term" value="C:meiotic nuclear membrane microtubule tethering complex"/>
    <property type="evidence" value="ECO:0007669"/>
    <property type="project" value="TreeGrafter"/>
</dbReference>
<dbReference type="PANTHER" id="PTHR12911">
    <property type="entry name" value="SAD1/UNC-84-LIKE PROTEIN-RELATED"/>
    <property type="match status" value="1"/>
</dbReference>
<sequence>MSRRSARLKTSGYYPQDDDTASTCSNGSASPISYKESPFRVFKRKAANRKLVGSSRSSSHASSLSSSQGPYTSELITEDEFTGVASPVQAAVWRRSPVFQASPPLATEPAGFSSGYSSSEDGDYPQSRSPRTRDRQLDREWGEMEIYSARVFLSGPVQAPAEADFWFQKVLTFPARAFALLYWWLGPAWYSLTSGISLLDVFLLSRHTAGVRKAILLLFLLLLVFGAWYWYPFVTAQLLHTAEKTMIDPTHLHTRAPLYDHVLDARLSAMKVEMYASLREQETKWFENSAREMESMLDEVVNARLSAMKDEIYGSLREEMKWSEKRARVMESMLSEIQVLKQEIQRQKLTSEDQVLNARLSAMSDRMTKLSENRAREMESMLTLQKTMQGLEVRVKNVNSQHQRQIFHLRSSLQAASEQLIHRIETQEDQFTVLKKDMDDSVNFDQEVVMRPDLERELEALEKKIIDRLRQQQDKEKRDAWRVVGETLQEEGMGAVAIKEIEHIVHRALSLFRADGTGMADYALESSGASVINTRCSETYRTRSACLSLFGIPLWYHSENPRAVIQPEVYPGKCWAFRGSEGFLVISLSYPVRITHITLEHIPRNLSPTGHIDSAPKDFTVYGMTHEHEEGKLLGSFTYDQDGEPIQTYQVPESPSEVYHLVELRVLSNWGHPEYTCLYRFRVHGLPWSTSQEERRTRESINE</sequence>
<organism evidence="10 11">
    <name type="scientific">Electrophorus voltai</name>
    <dbReference type="NCBI Taxonomy" id="2609070"/>
    <lineage>
        <taxon>Eukaryota</taxon>
        <taxon>Metazoa</taxon>
        <taxon>Chordata</taxon>
        <taxon>Craniata</taxon>
        <taxon>Vertebrata</taxon>
        <taxon>Euteleostomi</taxon>
        <taxon>Actinopterygii</taxon>
        <taxon>Neopterygii</taxon>
        <taxon>Teleostei</taxon>
        <taxon>Ostariophysi</taxon>
        <taxon>Gymnotiformes</taxon>
        <taxon>Gymnotoidei</taxon>
        <taxon>Gymnotidae</taxon>
        <taxon>Electrophorus</taxon>
    </lineage>
</organism>
<dbReference type="GO" id="GO:0005637">
    <property type="term" value="C:nuclear inner membrane"/>
    <property type="evidence" value="ECO:0007669"/>
    <property type="project" value="UniProtKB-SubCell"/>
</dbReference>
<reference evidence="10" key="1">
    <citation type="submission" date="2023-03" db="EMBL/GenBank/DDBJ databases">
        <title>Electrophorus voltai genome.</title>
        <authorList>
            <person name="Bian C."/>
        </authorList>
    </citation>
    <scope>NUCLEOTIDE SEQUENCE</scope>
    <source>
        <strain evidence="10">CB-2022</strain>
        <tissue evidence="10">Muscle</tissue>
    </source>
</reference>
<gene>
    <name evidence="10" type="ORF">P4O66_022036</name>
</gene>
<evidence type="ECO:0000313" key="11">
    <source>
        <dbReference type="Proteomes" id="UP001239994"/>
    </source>
</evidence>
<evidence type="ECO:0000256" key="3">
    <source>
        <dbReference type="ARBA" id="ARBA00023054"/>
    </source>
</evidence>
<dbReference type="InterPro" id="IPR012919">
    <property type="entry name" value="SUN_dom"/>
</dbReference>
<dbReference type="EMBL" id="JAROKS010000007">
    <property type="protein sequence ID" value="KAK1802383.1"/>
    <property type="molecule type" value="Genomic_DNA"/>
</dbReference>
<feature type="compositionally biased region" description="Low complexity" evidence="7">
    <location>
        <begin position="54"/>
        <end position="67"/>
    </location>
</feature>
<feature type="transmembrane region" description="Helical" evidence="8">
    <location>
        <begin position="214"/>
        <end position="231"/>
    </location>
</feature>
<feature type="transmembrane region" description="Helical" evidence="8">
    <location>
        <begin position="181"/>
        <end position="202"/>
    </location>
</feature>
<dbReference type="InterPro" id="IPR040994">
    <property type="entry name" value="Sun_CC2"/>
</dbReference>
<evidence type="ECO:0000256" key="6">
    <source>
        <dbReference type="SAM" id="Coils"/>
    </source>
</evidence>
<evidence type="ECO:0000256" key="4">
    <source>
        <dbReference type="ARBA" id="ARBA00023136"/>
    </source>
</evidence>
<keyword evidence="2 8" id="KW-1133">Transmembrane helix</keyword>
<evidence type="ECO:0000256" key="7">
    <source>
        <dbReference type="SAM" id="MobiDB-lite"/>
    </source>
</evidence>